<keyword evidence="1" id="KW-0732">Signal</keyword>
<evidence type="ECO:0000313" key="2">
    <source>
        <dbReference type="EMBL" id="MBB3702454.1"/>
    </source>
</evidence>
<dbReference type="EMBL" id="JACICA010000003">
    <property type="protein sequence ID" value="MBB3702454.1"/>
    <property type="molecule type" value="Genomic_DNA"/>
</dbReference>
<accession>A0A7W5UVS2</accession>
<sequence>MKRTLLLSALAAFALTSSAQTQLHEVSLSGRNAVTTLSLNQKAVKKARKALQANKVGVRITTVTPSAFYARPAGCFWAGANNQFNAYQGYLIAPANTALEFQGVMVGEKCKWMYPDPAQNLTEDQQDYTYLTKDIHGGTDSVLTVTYPAAALPAPQLISTSKVGTSPLTAKTKADTFSVGNVIAYGGRALRRETLFPSVNYDVRHMAGTVNISDYFGFNNEKANTNITKAFSKKYGNQDLKLTAAYELFRFNSNATGYILGGEAMFYSDGTQEVKASDVVVELIPLENGRPANEPMQAQLTADKVTLIPAQGQQAAVYVVHFSAKEAIAINQNVLLRLRPSATSTQAFSLVPIISKGMSDGQTGYGAISFSYNGKDYKDLPISINIFQFDNDGKFHAFNWAVGLDLTYDQKEANAYTGITTPNTAVRVSNATYDLQGRRVENPAKGLYIQNGKKVYVK</sequence>
<name>A0A7W5UVS2_9BACT</name>
<evidence type="ECO:0000313" key="3">
    <source>
        <dbReference type="Proteomes" id="UP000541425"/>
    </source>
</evidence>
<dbReference type="RefSeq" id="WP_183695470.1">
    <property type="nucleotide sequence ID" value="NZ_JACICA010000003.1"/>
</dbReference>
<organism evidence="2 3">
    <name type="scientific">Alloprevotella rava</name>
    <dbReference type="NCBI Taxonomy" id="671218"/>
    <lineage>
        <taxon>Bacteria</taxon>
        <taxon>Pseudomonadati</taxon>
        <taxon>Bacteroidota</taxon>
        <taxon>Bacteroidia</taxon>
        <taxon>Bacteroidales</taxon>
        <taxon>Prevotellaceae</taxon>
        <taxon>Alloprevotella</taxon>
    </lineage>
</organism>
<protein>
    <submittedName>
        <fullName evidence="2">Uncharacterized protein</fullName>
    </submittedName>
</protein>
<gene>
    <name evidence="2" type="ORF">FHS60_000912</name>
</gene>
<comment type="caution">
    <text evidence="2">The sequence shown here is derived from an EMBL/GenBank/DDBJ whole genome shotgun (WGS) entry which is preliminary data.</text>
</comment>
<dbReference type="AlphaFoldDB" id="A0A7W5UVS2"/>
<evidence type="ECO:0000256" key="1">
    <source>
        <dbReference type="SAM" id="SignalP"/>
    </source>
</evidence>
<dbReference type="Proteomes" id="UP000541425">
    <property type="component" value="Unassembled WGS sequence"/>
</dbReference>
<proteinExistence type="predicted"/>
<feature type="signal peptide" evidence="1">
    <location>
        <begin position="1"/>
        <end position="19"/>
    </location>
</feature>
<reference evidence="2 3" key="1">
    <citation type="submission" date="2020-08" db="EMBL/GenBank/DDBJ databases">
        <title>Genomic Encyclopedia of Type Strains, Phase IV (KMG-IV): sequencing the most valuable type-strain genomes for metagenomic binning, comparative biology and taxonomic classification.</title>
        <authorList>
            <person name="Goeker M."/>
        </authorList>
    </citation>
    <scope>NUCLEOTIDE SEQUENCE [LARGE SCALE GENOMIC DNA]</scope>
    <source>
        <strain evidence="2 3">DSM 22548</strain>
    </source>
</reference>
<feature type="chain" id="PRO_5030528747" evidence="1">
    <location>
        <begin position="20"/>
        <end position="458"/>
    </location>
</feature>